<keyword evidence="2" id="KW-0813">Transport</keyword>
<dbReference type="SUPFAM" id="SSF111369">
    <property type="entry name" value="HlyD-like secretion proteins"/>
    <property type="match status" value="1"/>
</dbReference>
<dbReference type="GO" id="GO:0015679">
    <property type="term" value="P:plasma membrane copper ion transport"/>
    <property type="evidence" value="ECO:0007669"/>
    <property type="project" value="TreeGrafter"/>
</dbReference>
<dbReference type="GO" id="GO:0016020">
    <property type="term" value="C:membrane"/>
    <property type="evidence" value="ECO:0007669"/>
    <property type="project" value="InterPro"/>
</dbReference>
<dbReference type="InterPro" id="IPR051909">
    <property type="entry name" value="MFP_Cation_Efflux"/>
</dbReference>
<dbReference type="PANTHER" id="PTHR30097:SF4">
    <property type="entry name" value="SLR6042 PROTEIN"/>
    <property type="match status" value="1"/>
</dbReference>
<protein>
    <submittedName>
        <fullName evidence="7">Efflux transporter, rnd family, mfp subunit</fullName>
    </submittedName>
</protein>
<dbReference type="AlphaFoldDB" id="H3ZGB4"/>
<dbReference type="Pfam" id="PF25869">
    <property type="entry name" value="3HB_CusB"/>
    <property type="match status" value="1"/>
</dbReference>
<evidence type="ECO:0000259" key="5">
    <source>
        <dbReference type="Pfam" id="PF25919"/>
    </source>
</evidence>
<dbReference type="GO" id="GO:0046914">
    <property type="term" value="F:transition metal ion binding"/>
    <property type="evidence" value="ECO:0007669"/>
    <property type="project" value="TreeGrafter"/>
</dbReference>
<dbReference type="InterPro" id="IPR058791">
    <property type="entry name" value="3HB_CusB"/>
</dbReference>
<feature type="domain" description="Heavy metal binding" evidence="3">
    <location>
        <begin position="77"/>
        <end position="104"/>
    </location>
</feature>
<keyword evidence="8" id="KW-1185">Reference proteome</keyword>
<dbReference type="Pfam" id="PF25954">
    <property type="entry name" value="Beta-barrel_RND_2"/>
    <property type="match status" value="1"/>
</dbReference>
<dbReference type="EMBL" id="AHTH01000039">
    <property type="protein sequence ID" value="EHR40434.1"/>
    <property type="molecule type" value="Genomic_DNA"/>
</dbReference>
<dbReference type="InterPro" id="IPR045800">
    <property type="entry name" value="HMBD"/>
</dbReference>
<evidence type="ECO:0000313" key="8">
    <source>
        <dbReference type="Proteomes" id="UP000012046"/>
    </source>
</evidence>
<evidence type="ECO:0000259" key="3">
    <source>
        <dbReference type="Pfam" id="PF19335"/>
    </source>
</evidence>
<proteinExistence type="inferred from homology"/>
<reference evidence="7 8" key="1">
    <citation type="journal article" date="2012" name="J. Bacteriol.">
        <title>Genome Sequence of Extracellular-Protease-Producing Alishewanella jeotgali Isolated from Traditional Korean Fermented Seafood.</title>
        <authorList>
            <person name="Jung J."/>
            <person name="Chun J."/>
            <person name="Park W."/>
        </authorList>
    </citation>
    <scope>NUCLEOTIDE SEQUENCE [LARGE SCALE GENOMIC DNA]</scope>
    <source>
        <strain evidence="7 8">KCTC 22429</strain>
    </source>
</reference>
<comment type="similarity">
    <text evidence="1">Belongs to the membrane fusion protein (MFP) (TC 8.A.1) family.</text>
</comment>
<evidence type="ECO:0000256" key="2">
    <source>
        <dbReference type="ARBA" id="ARBA00022448"/>
    </source>
</evidence>
<dbReference type="Proteomes" id="UP000012046">
    <property type="component" value="Unassembled WGS sequence"/>
</dbReference>
<feature type="domain" description="CusB-like barrel-sandwich hybrid" evidence="5">
    <location>
        <begin position="159"/>
        <end position="282"/>
    </location>
</feature>
<organism evidence="7 8">
    <name type="scientific">Alishewanella jeotgali KCTC 22429</name>
    <dbReference type="NCBI Taxonomy" id="1129374"/>
    <lineage>
        <taxon>Bacteria</taxon>
        <taxon>Pseudomonadati</taxon>
        <taxon>Pseudomonadota</taxon>
        <taxon>Gammaproteobacteria</taxon>
        <taxon>Alteromonadales</taxon>
        <taxon>Alteromonadaceae</taxon>
        <taxon>Alishewanella</taxon>
    </lineage>
</organism>
<sequence length="629" mass="69544">MHWRVVLFVFTRQDNFMFRSQSYSKMLFGWCVLISYNLMAMPHQHASEQHQHAKPQASAVAQQGALAALSPQATTLYTCSMHPHFRSENPNDRCPICGMSLIPVEQDDDPLPEGDDAVIRLSPRANALLQPELTPVLRQKASASLSLVGRLAADQSRLKTISAWTSGRIEQLYLATTAVDVREGDPMVEIFNPELIVIQQELLQAKQLSAGRGAGLPAASTLDAARRRLRLLGVPAAQIEQILQRETLQDTVTISAPVSGRVMERMVNSGAYVSTGQPLFTVLGLETLWLELEVFEHQLGDIRPGQTLQVTLLALPGETLEAKVQLIEPEVDSYRRTARLRAVLPNRDGRLKPGMLANATLSTEQTEALLIPVSAVLVTGERALVYVKLDDERPTYAGREVTLGRRLGDHYELLAGLNEHELVVSKGAFRLDSELQIRGLPSMMSPGGGADPHAGHRHAVASDKKDQTSVIKPVTDKAPQVDFRLTDTEHQSLLAAYQQLYLALTEDNLSEWQAGTARFQQLVAQINWPANFPRIVVALQHGRDEIDDVTSLADARAQFYQHNLGLLRLAELGVIAPGWYRAFCPMARNGDGAAWLQPQQNILNPYFGAMMLRCGEVEQQFASGETHEH</sequence>
<dbReference type="GO" id="GO:0060003">
    <property type="term" value="P:copper ion export"/>
    <property type="evidence" value="ECO:0007669"/>
    <property type="project" value="TreeGrafter"/>
</dbReference>
<dbReference type="GO" id="GO:0030288">
    <property type="term" value="C:outer membrane-bounded periplasmic space"/>
    <property type="evidence" value="ECO:0007669"/>
    <property type="project" value="TreeGrafter"/>
</dbReference>
<dbReference type="eggNOG" id="COG0845">
    <property type="taxonomic scope" value="Bacteria"/>
</dbReference>
<dbReference type="InterPro" id="IPR058792">
    <property type="entry name" value="Beta-barrel_RND_2"/>
</dbReference>
<dbReference type="Gene3D" id="6.10.140.730">
    <property type="match status" value="1"/>
</dbReference>
<dbReference type="NCBIfam" id="TIGR01730">
    <property type="entry name" value="RND_mfp"/>
    <property type="match status" value="1"/>
</dbReference>
<feature type="domain" description="CusB-like beta-barrel" evidence="6">
    <location>
        <begin position="287"/>
        <end position="364"/>
    </location>
</feature>
<dbReference type="PATRIC" id="fig|1129374.4.peg.2395"/>
<comment type="caution">
    <text evidence="7">The sequence shown here is derived from an EMBL/GenBank/DDBJ whole genome shotgun (WGS) entry which is preliminary data.</text>
</comment>
<dbReference type="InterPro" id="IPR058790">
    <property type="entry name" value="BSH_CusB"/>
</dbReference>
<dbReference type="InterPro" id="IPR006143">
    <property type="entry name" value="RND_pump_MFP"/>
</dbReference>
<evidence type="ECO:0000256" key="1">
    <source>
        <dbReference type="ARBA" id="ARBA00009477"/>
    </source>
</evidence>
<dbReference type="GO" id="GO:0022857">
    <property type="term" value="F:transmembrane transporter activity"/>
    <property type="evidence" value="ECO:0007669"/>
    <property type="project" value="InterPro"/>
</dbReference>
<gene>
    <name evidence="7" type="ORF">AJE_12054</name>
</gene>
<dbReference type="FunFam" id="2.40.30.170:FF:000010">
    <property type="entry name" value="Efflux RND transporter periplasmic adaptor subunit"/>
    <property type="match status" value="1"/>
</dbReference>
<dbReference type="PANTHER" id="PTHR30097">
    <property type="entry name" value="CATION EFFLUX SYSTEM PROTEIN CUSB"/>
    <property type="match status" value="1"/>
</dbReference>
<name>H3ZGB4_9ALTE</name>
<evidence type="ECO:0000259" key="4">
    <source>
        <dbReference type="Pfam" id="PF25869"/>
    </source>
</evidence>
<dbReference type="Gene3D" id="2.40.420.20">
    <property type="match status" value="1"/>
</dbReference>
<dbReference type="Pfam" id="PF19335">
    <property type="entry name" value="HMBD"/>
    <property type="match status" value="1"/>
</dbReference>
<evidence type="ECO:0000313" key="7">
    <source>
        <dbReference type="EMBL" id="EHR40434.1"/>
    </source>
</evidence>
<dbReference type="Gene3D" id="2.40.30.170">
    <property type="match status" value="1"/>
</dbReference>
<dbReference type="Pfam" id="PF25919">
    <property type="entry name" value="BSH_CusB"/>
    <property type="match status" value="1"/>
</dbReference>
<dbReference type="STRING" id="1129374.AJE_12054"/>
<accession>H3ZGB4</accession>
<evidence type="ECO:0000259" key="6">
    <source>
        <dbReference type="Pfam" id="PF25954"/>
    </source>
</evidence>
<feature type="domain" description="CusB-like three alpha-helical bundle" evidence="4">
    <location>
        <begin position="194"/>
        <end position="249"/>
    </location>
</feature>